<keyword evidence="4" id="KW-1185">Reference proteome</keyword>
<dbReference type="InterPro" id="IPR011333">
    <property type="entry name" value="SKP1/BTB/POZ_sf"/>
</dbReference>
<dbReference type="PANTHER" id="PTHR47457">
    <property type="entry name" value="OS05G0345500 PROTEIN"/>
    <property type="match status" value="1"/>
</dbReference>
<dbReference type="Pfam" id="PF00651">
    <property type="entry name" value="BTB"/>
    <property type="match status" value="2"/>
</dbReference>
<dbReference type="InterPro" id="IPR022041">
    <property type="entry name" value="Methyltransf_FA"/>
</dbReference>
<dbReference type="AlphaFoldDB" id="A0AAP0NDZ4"/>
<dbReference type="PANTHER" id="PTHR47457:SF1">
    <property type="entry name" value="BTB DOMAIN-CONTAINING PROTEIN-RELATED"/>
    <property type="match status" value="1"/>
</dbReference>
<organism evidence="3 4">
    <name type="scientific">Liquidambar formosana</name>
    <name type="common">Formosan gum</name>
    <dbReference type="NCBI Taxonomy" id="63359"/>
    <lineage>
        <taxon>Eukaryota</taxon>
        <taxon>Viridiplantae</taxon>
        <taxon>Streptophyta</taxon>
        <taxon>Embryophyta</taxon>
        <taxon>Tracheophyta</taxon>
        <taxon>Spermatophyta</taxon>
        <taxon>Magnoliopsida</taxon>
        <taxon>eudicotyledons</taxon>
        <taxon>Gunneridae</taxon>
        <taxon>Pentapetalae</taxon>
        <taxon>Saxifragales</taxon>
        <taxon>Altingiaceae</taxon>
        <taxon>Liquidambar</taxon>
    </lineage>
</organism>
<dbReference type="Pfam" id="PF12248">
    <property type="entry name" value="Methyltransf_FA"/>
    <property type="match status" value="1"/>
</dbReference>
<comment type="caution">
    <text evidence="3">The sequence shown here is derived from an EMBL/GenBank/DDBJ whole genome shotgun (WGS) entry which is preliminary data.</text>
</comment>
<reference evidence="3 4" key="1">
    <citation type="journal article" date="2024" name="Plant J.">
        <title>Genome sequences and population genomics reveal climatic adaptation and genomic divergence between two closely related sweetgum species.</title>
        <authorList>
            <person name="Xu W.Q."/>
            <person name="Ren C.Q."/>
            <person name="Zhang X.Y."/>
            <person name="Comes H.P."/>
            <person name="Liu X.H."/>
            <person name="Li Y.G."/>
            <person name="Kettle C.J."/>
            <person name="Jalonen R."/>
            <person name="Gaisberger H."/>
            <person name="Ma Y.Z."/>
            <person name="Qiu Y.X."/>
        </authorList>
    </citation>
    <scope>NUCLEOTIDE SEQUENCE [LARGE SCALE GENOMIC DNA]</scope>
    <source>
        <strain evidence="3">Hangzhou</strain>
    </source>
</reference>
<comment type="pathway">
    <text evidence="1">Protein modification; protein ubiquitination.</text>
</comment>
<dbReference type="SUPFAM" id="SSF54695">
    <property type="entry name" value="POZ domain"/>
    <property type="match status" value="2"/>
</dbReference>
<gene>
    <name evidence="3" type="ORF">L1049_026041</name>
</gene>
<dbReference type="Proteomes" id="UP001415857">
    <property type="component" value="Unassembled WGS sequence"/>
</dbReference>
<protein>
    <recommendedName>
        <fullName evidence="2">BTB domain-containing protein</fullName>
    </recommendedName>
</protein>
<dbReference type="PROSITE" id="PS50097">
    <property type="entry name" value="BTB"/>
    <property type="match status" value="2"/>
</dbReference>
<evidence type="ECO:0000313" key="3">
    <source>
        <dbReference type="EMBL" id="KAK9270461.1"/>
    </source>
</evidence>
<feature type="domain" description="BTB" evidence="2">
    <location>
        <begin position="208"/>
        <end position="270"/>
    </location>
</feature>
<dbReference type="InterPro" id="IPR000210">
    <property type="entry name" value="BTB/POZ_dom"/>
</dbReference>
<dbReference type="EMBL" id="JBBPBK010000014">
    <property type="protein sequence ID" value="KAK9270461.1"/>
    <property type="molecule type" value="Genomic_DNA"/>
</dbReference>
<proteinExistence type="predicted"/>
<name>A0AAP0NDZ4_LIQFO</name>
<feature type="domain" description="BTB" evidence="2">
    <location>
        <begin position="348"/>
        <end position="417"/>
    </location>
</feature>
<evidence type="ECO:0000256" key="1">
    <source>
        <dbReference type="ARBA" id="ARBA00004906"/>
    </source>
</evidence>
<dbReference type="SMART" id="SM00225">
    <property type="entry name" value="BTB"/>
    <property type="match status" value="2"/>
</dbReference>
<sequence>MIEQKQKKFLTVAPFECAWGNDLRFREAGRGCVAFEAFAHNDVTVVFRENVGSQHYHYKRDNSPHYTVILGSHRNRRLKIEVDGKTVVDVAGVGLCCSSAFQSYWISVYDGLICIGKGRYPFQNLVFQWLDSNPNCSVQYIGLSSWDKHVGYRNINVLPLTQNHITLWKHVDCVEHEGEEDGEDDLEDERTGYEKWGLENFLENWELSDMVFIVGTEERPVPAHKVILEACGNFHLSLYGEDVLHLPGVTYPVLHALLQYIYTGQTQIPESQLDSLRALSLQFEVMPLVRQCEESAERFKLNKKLFDSGKNVEILYPRSGPHCGAAFPSGIPVNMQKLKQLHLTGEYSDVEIYVEGHGFVARPHRIILSLWSIPFTKMFTNGMNESLSLKIRLTDVPPEAFKAMLEYMYCGELNIEDAIDFGTLLLQLLLLADQFGVTILHQECCKTLLECLSEGWSSPSGRRSYNKSFSIMHKFNGRGSRQFWQRNYIVASEANC</sequence>
<dbReference type="CDD" id="cd18186">
    <property type="entry name" value="BTB_POZ_ZBTB_KLHL-like"/>
    <property type="match status" value="1"/>
</dbReference>
<dbReference type="Gene3D" id="3.30.710.10">
    <property type="entry name" value="Potassium Channel Kv1.1, Chain A"/>
    <property type="match status" value="2"/>
</dbReference>
<evidence type="ECO:0000313" key="4">
    <source>
        <dbReference type="Proteomes" id="UP001415857"/>
    </source>
</evidence>
<accession>A0AAP0NDZ4</accession>
<evidence type="ECO:0000259" key="2">
    <source>
        <dbReference type="PROSITE" id="PS50097"/>
    </source>
</evidence>